<sequence>MPLRLARDAKFLRRTEPPTDFSPSPFRESALGLGVAVGVILLFVITLLMVRIKAGPGFFRTLFSRRSKRGRNAKLAKQWPSSHSTDDVASVHSAGNPRTMVLVDKELEILGLVADPRAPLPPAHAPQYESHDRFYQSAPQPSSTTSTLVIPIQAQAQASQSHLKPQLQLQTETCDILPAKRYETPLTPNSPLLPPPPSLWLPLQRPLPTSPKSEHGTGPTRVETEVELYADNMTPLSPSLSHLTFATRSSGVFPCGLEPYAVDDTSGPVADWKSEDTVLVLPSPPRVVRAYGYARA</sequence>
<reference evidence="3 4" key="1">
    <citation type="submission" date="2024-07" db="EMBL/GenBank/DDBJ databases">
        <title>Section-level genome sequencing and comparative genomics of Aspergillus sections Usti and Cavernicolus.</title>
        <authorList>
            <consortium name="Lawrence Berkeley National Laboratory"/>
            <person name="Nybo J.L."/>
            <person name="Vesth T.C."/>
            <person name="Theobald S."/>
            <person name="Frisvad J.C."/>
            <person name="Larsen T.O."/>
            <person name="Kjaerboelling I."/>
            <person name="Rothschild-Mancinelli K."/>
            <person name="Lyhne E.K."/>
            <person name="Kogle M.E."/>
            <person name="Barry K."/>
            <person name="Clum A."/>
            <person name="Na H."/>
            <person name="Ledsgaard L."/>
            <person name="Lin J."/>
            <person name="Lipzen A."/>
            <person name="Kuo A."/>
            <person name="Riley R."/>
            <person name="Mondo S."/>
            <person name="Labutti K."/>
            <person name="Haridas S."/>
            <person name="Pangalinan J."/>
            <person name="Salamov A.A."/>
            <person name="Simmons B.A."/>
            <person name="Magnuson J.K."/>
            <person name="Chen J."/>
            <person name="Drula E."/>
            <person name="Henrissat B."/>
            <person name="Wiebenga A."/>
            <person name="Lubbers R.J."/>
            <person name="Gomes A.C."/>
            <person name="Makela M.R."/>
            <person name="Stajich J."/>
            <person name="Grigoriev I.V."/>
            <person name="Mortensen U.H."/>
            <person name="De Vries R.P."/>
            <person name="Baker S.E."/>
            <person name="Andersen M.R."/>
        </authorList>
    </citation>
    <scope>NUCLEOTIDE SEQUENCE [LARGE SCALE GENOMIC DNA]</scope>
    <source>
        <strain evidence="3 4">CBS 123904</strain>
    </source>
</reference>
<protein>
    <submittedName>
        <fullName evidence="3">Uncharacterized protein</fullName>
    </submittedName>
</protein>
<accession>A0ABR4J6N8</accession>
<organism evidence="3 4">
    <name type="scientific">Aspergillus pseudoustus</name>
    <dbReference type="NCBI Taxonomy" id="1810923"/>
    <lineage>
        <taxon>Eukaryota</taxon>
        <taxon>Fungi</taxon>
        <taxon>Dikarya</taxon>
        <taxon>Ascomycota</taxon>
        <taxon>Pezizomycotina</taxon>
        <taxon>Eurotiomycetes</taxon>
        <taxon>Eurotiomycetidae</taxon>
        <taxon>Eurotiales</taxon>
        <taxon>Aspergillaceae</taxon>
        <taxon>Aspergillus</taxon>
        <taxon>Aspergillus subgen. Nidulantes</taxon>
    </lineage>
</organism>
<evidence type="ECO:0000256" key="2">
    <source>
        <dbReference type="SAM" id="Phobius"/>
    </source>
</evidence>
<keyword evidence="2" id="KW-1133">Transmembrane helix</keyword>
<evidence type="ECO:0000256" key="1">
    <source>
        <dbReference type="SAM" id="MobiDB-lite"/>
    </source>
</evidence>
<evidence type="ECO:0000313" key="3">
    <source>
        <dbReference type="EMBL" id="KAL2835680.1"/>
    </source>
</evidence>
<keyword evidence="2" id="KW-0812">Transmembrane</keyword>
<name>A0ABR4J6N8_9EURO</name>
<feature type="transmembrane region" description="Helical" evidence="2">
    <location>
        <begin position="30"/>
        <end position="50"/>
    </location>
</feature>
<feature type="region of interest" description="Disordered" evidence="1">
    <location>
        <begin position="73"/>
        <end position="92"/>
    </location>
</feature>
<proteinExistence type="predicted"/>
<gene>
    <name evidence="3" type="ORF">BJY01DRAFT_68041</name>
</gene>
<comment type="caution">
    <text evidence="3">The sequence shown here is derived from an EMBL/GenBank/DDBJ whole genome shotgun (WGS) entry which is preliminary data.</text>
</comment>
<dbReference type="EMBL" id="JBFXLU010000196">
    <property type="protein sequence ID" value="KAL2835680.1"/>
    <property type="molecule type" value="Genomic_DNA"/>
</dbReference>
<keyword evidence="4" id="KW-1185">Reference proteome</keyword>
<dbReference type="Proteomes" id="UP001610446">
    <property type="component" value="Unassembled WGS sequence"/>
</dbReference>
<evidence type="ECO:0000313" key="4">
    <source>
        <dbReference type="Proteomes" id="UP001610446"/>
    </source>
</evidence>
<keyword evidence="2" id="KW-0472">Membrane</keyword>